<feature type="region of interest" description="Disordered" evidence="1">
    <location>
        <begin position="1"/>
        <end position="40"/>
    </location>
</feature>
<evidence type="ECO:0000256" key="1">
    <source>
        <dbReference type="SAM" id="MobiDB-lite"/>
    </source>
</evidence>
<name>A0A1Y5IJ86_OSTTA</name>
<sequence>MRARNDDDDDDGTAATTERASTARATRSGVTDAEEDATGTAAARRAFWETFWRVLEENRGKAPFARRRAVDDGETRSRARDGKSESVEAWPVPVRSDTFWGRCTIGGLCLAIGFAYSACALTHWPTVRYVAANPLVFAFNPFGVDAEANATLVIEIFRRLVKPGLRFVASWCALRSNWRWMWGTLGASMLFPAVL</sequence>
<organism evidence="2">
    <name type="scientific">Ostreococcus tauri</name>
    <name type="common">Marine green alga</name>
    <dbReference type="NCBI Taxonomy" id="70448"/>
    <lineage>
        <taxon>Eukaryota</taxon>
        <taxon>Viridiplantae</taxon>
        <taxon>Chlorophyta</taxon>
        <taxon>Mamiellophyceae</taxon>
        <taxon>Mamiellales</taxon>
        <taxon>Bathycoccaceae</taxon>
        <taxon>Ostreococcus</taxon>
    </lineage>
</organism>
<feature type="compositionally biased region" description="Acidic residues" evidence="1">
    <location>
        <begin position="1"/>
        <end position="12"/>
    </location>
</feature>
<accession>A0A1Y5IJ86</accession>
<dbReference type="EMBL" id="KZ155780">
    <property type="protein sequence ID" value="OUS47025.1"/>
    <property type="molecule type" value="Genomic_DNA"/>
</dbReference>
<feature type="region of interest" description="Disordered" evidence="1">
    <location>
        <begin position="65"/>
        <end position="87"/>
    </location>
</feature>
<dbReference type="Proteomes" id="UP000195557">
    <property type="component" value="Unassembled WGS sequence"/>
</dbReference>
<dbReference type="AlphaFoldDB" id="A0A1Y5IJ86"/>
<proteinExistence type="predicted"/>
<reference evidence="2" key="1">
    <citation type="submission" date="2017-04" db="EMBL/GenBank/DDBJ databases">
        <title>Population genomics of picophytoplankton unveils novel chromosome hypervariability.</title>
        <authorList>
            <consortium name="DOE Joint Genome Institute"/>
            <person name="Blanc-Mathieu R."/>
            <person name="Krasovec M."/>
            <person name="Hebrard M."/>
            <person name="Yau S."/>
            <person name="Desgranges E."/>
            <person name="Martin J."/>
            <person name="Schackwitz W."/>
            <person name="Kuo A."/>
            <person name="Salin G."/>
            <person name="Donnadieu C."/>
            <person name="Desdevises Y."/>
            <person name="Sanchez-Ferandin S."/>
            <person name="Moreau H."/>
            <person name="Rivals E."/>
            <person name="Grigoriev I.V."/>
            <person name="Grimsley N."/>
            <person name="Eyre-Walker A."/>
            <person name="Piganeau G."/>
        </authorList>
    </citation>
    <scope>NUCLEOTIDE SEQUENCE [LARGE SCALE GENOMIC DNA]</scope>
    <source>
        <strain evidence="2">RCC 1115</strain>
    </source>
</reference>
<feature type="compositionally biased region" description="Basic and acidic residues" evidence="1">
    <location>
        <begin position="68"/>
        <end position="86"/>
    </location>
</feature>
<evidence type="ECO:0000313" key="2">
    <source>
        <dbReference type="EMBL" id="OUS47025.1"/>
    </source>
</evidence>
<gene>
    <name evidence="2" type="ORF">BE221DRAFT_145439</name>
</gene>
<protein>
    <submittedName>
        <fullName evidence="2">Uncharacterized protein</fullName>
    </submittedName>
</protein>
<feature type="compositionally biased region" description="Low complexity" evidence="1">
    <location>
        <begin position="13"/>
        <end position="28"/>
    </location>
</feature>